<accession>A0A327QND1</accession>
<dbReference type="Proteomes" id="UP000249547">
    <property type="component" value="Unassembled WGS sequence"/>
</dbReference>
<dbReference type="Gene3D" id="2.60.120.560">
    <property type="entry name" value="Exo-inulinase, domain 1"/>
    <property type="match status" value="1"/>
</dbReference>
<keyword evidence="4" id="KW-1185">Reference proteome</keyword>
<keyword evidence="1" id="KW-0812">Transmembrane</keyword>
<dbReference type="Pfam" id="PF06439">
    <property type="entry name" value="3keto-disac_hyd"/>
    <property type="match status" value="1"/>
</dbReference>
<reference evidence="3 4" key="1">
    <citation type="submission" date="2018-06" db="EMBL/GenBank/DDBJ databases">
        <title>Genomic Encyclopedia of Archaeal and Bacterial Type Strains, Phase II (KMG-II): from individual species to whole genera.</title>
        <authorList>
            <person name="Goeker M."/>
        </authorList>
    </citation>
    <scope>NUCLEOTIDE SEQUENCE [LARGE SCALE GENOMIC DNA]</scope>
    <source>
        <strain evidence="3 4">DSM 23857</strain>
    </source>
</reference>
<evidence type="ECO:0000259" key="2">
    <source>
        <dbReference type="Pfam" id="PF06439"/>
    </source>
</evidence>
<gene>
    <name evidence="3" type="ORF">LX64_02553</name>
</gene>
<comment type="caution">
    <text evidence="3">The sequence shown here is derived from an EMBL/GenBank/DDBJ whole genome shotgun (WGS) entry which is preliminary data.</text>
</comment>
<dbReference type="EMBL" id="QLLL01000004">
    <property type="protein sequence ID" value="RAJ05395.1"/>
    <property type="molecule type" value="Genomic_DNA"/>
</dbReference>
<name>A0A327QND1_9BACT</name>
<feature type="domain" description="3-keto-alpha-glucoside-1,2-lyase/3-keto-2-hydroxy-glucal hydratase" evidence="2">
    <location>
        <begin position="196"/>
        <end position="362"/>
    </location>
</feature>
<feature type="transmembrane region" description="Helical" evidence="1">
    <location>
        <begin position="47"/>
        <end position="66"/>
    </location>
</feature>
<protein>
    <submittedName>
        <fullName evidence="3">Uncharacterized protein DUF1080</fullName>
    </submittedName>
</protein>
<organism evidence="3 4">
    <name type="scientific">Chitinophaga skermanii</name>
    <dbReference type="NCBI Taxonomy" id="331697"/>
    <lineage>
        <taxon>Bacteria</taxon>
        <taxon>Pseudomonadati</taxon>
        <taxon>Bacteroidota</taxon>
        <taxon>Chitinophagia</taxon>
        <taxon>Chitinophagales</taxon>
        <taxon>Chitinophagaceae</taxon>
        <taxon>Chitinophaga</taxon>
    </lineage>
</organism>
<evidence type="ECO:0000313" key="4">
    <source>
        <dbReference type="Proteomes" id="UP000249547"/>
    </source>
</evidence>
<dbReference type="AlphaFoldDB" id="A0A327QND1"/>
<evidence type="ECO:0000256" key="1">
    <source>
        <dbReference type="SAM" id="Phobius"/>
    </source>
</evidence>
<keyword evidence="1" id="KW-0472">Membrane</keyword>
<keyword evidence="1" id="KW-1133">Transmembrane helix</keyword>
<evidence type="ECO:0000313" key="3">
    <source>
        <dbReference type="EMBL" id="RAJ05395.1"/>
    </source>
</evidence>
<dbReference type="InterPro" id="IPR010496">
    <property type="entry name" value="AL/BT2_dom"/>
</dbReference>
<dbReference type="GO" id="GO:0016787">
    <property type="term" value="F:hydrolase activity"/>
    <property type="evidence" value="ECO:0007669"/>
    <property type="project" value="InterPro"/>
</dbReference>
<proteinExistence type="predicted"/>
<sequence length="368" mass="40139">MLALQDNVKNAVHQSGGCVFMKLDLSCSFVVVVHNYILKQIDMQKKFLVLGLGCMLAMGGVTPAVAANTNTAFAVTGVKEAKDLIGRWDITVNEDGKEAPSWLEVKLSGYRTLVGYFVGSSGSARPVSKVEFDNGKFKFSIPPQWENGKNDVVVEGELTSTGIQGTLVTSEGKTYTWKGVKAPYLKRVVAPKWGKAINLFNGKDLTGWKIAPKNQWEVKDGILTSAKSGVNLVSEEKFTDFKLHVEFRYKKGSNSGVYLRGRYEVQIEDSPKDAHPSNVLYSGIYGFLTPSEINSLGPDQWQSYDITLVGRMVTVVVNGKTVISNQEIPGITGGALDANEGEPGPIYIQGDHGPIEFRKIVLTPAVNK</sequence>